<protein>
    <submittedName>
        <fullName evidence="1">Uncharacterized protein</fullName>
    </submittedName>
</protein>
<gene>
    <name evidence="1" type="ORF">M9Y10_030265</name>
</gene>
<reference evidence="1 2" key="1">
    <citation type="submission" date="2024-04" db="EMBL/GenBank/DDBJ databases">
        <title>Tritrichomonas musculus Genome.</title>
        <authorList>
            <person name="Alves-Ferreira E."/>
            <person name="Grigg M."/>
            <person name="Lorenzi H."/>
            <person name="Galac M."/>
        </authorList>
    </citation>
    <scope>NUCLEOTIDE SEQUENCE [LARGE SCALE GENOMIC DNA]</scope>
    <source>
        <strain evidence="1 2">EAF2021</strain>
    </source>
</reference>
<proteinExistence type="predicted"/>
<comment type="caution">
    <text evidence="1">The sequence shown here is derived from an EMBL/GenBank/DDBJ whole genome shotgun (WGS) entry which is preliminary data.</text>
</comment>
<dbReference type="EMBL" id="JAPFFF010000004">
    <property type="protein sequence ID" value="KAK8893009.1"/>
    <property type="molecule type" value="Genomic_DNA"/>
</dbReference>
<sequence length="960" mass="112795">MSNVALNTVYEILKETQNELHSEYVMSATLEELFNQNFLQDFKEKYMEQMIQEKHYYARVLFMLYSSEIKKLPFINPNAFYLDNTQPKIEDIPEKFEIAPKNGTESNFSLLIKKLEINNCLDSIMIDIITFSLIPSLYFMFLEEDSINSFCNMILSLQSYYNNKDITRKLHYKLARSLFISPMFLFFIRRVMHNILQPMFDNPFLNNNDRSKKIIQQQIKSSFSDNICMIPSYIQVFLNQVKDTFNFLKECLFLPIINNPALFLVIDVISESESSLQMKKYSDILNLIFDDQLIQEISQIIVQNKDSENSHFIYENKNNIGKLESGIKIIDSVDLYAFHLIEKYIKNEDYTNNVNNPNTDDKNCHDNYNVELDNNGNKIVNLFGALLDTEYKIYKAIPNENNVTNSFEFYNATQIVSDDYWMHFRKLLKDAQPLPFNYKPPDEPATNDSFLEMVNTFLVEIGDPATVVDTNISFELFKKNFEIQSNMSKYRNDTNNYFFFTSEKEIRDKMKNLVLKHNEQEISMQQISKLKNGLISIREKREKSMKLLENVFNSRLIDLYLSSDATIKIPTRAYEIVPNPLRHNLQFEEYFAFQSSKAKKFIGNYCKYNFFHRFYKYVTFYSFLSLRPEIRKYDLILMNILNKYDGYDLVKGRAKLNKMFCNINVITNCSTKLKMALQSNTDPLTKSQEISGAFYLIRQIAENNFNLEGQDDMLPLLLYILPIINPFYIVSNLVFLYEFLFYRDDPFIDSSTIRNFSSIIEKILKMSGDYKNFSFMKLCFANSKKIELFVTGNNSELIVTALTVFITSMNNKDESIDGNRIKNEIDEKSGTFYSFSKNVSKLPENIFYSYFNIDFKVGKNIQFPEKLNENDDYALRMAVFCYKDMSSGGMNFFKKYPYDVKQFIAGKEIQSKIILCEDNIKPQWSLPNNIKIIDIQSFVYYMALTLNGLENPTNCMFPLD</sequence>
<accession>A0ABR2KPG5</accession>
<organism evidence="1 2">
    <name type="scientific">Tritrichomonas musculus</name>
    <dbReference type="NCBI Taxonomy" id="1915356"/>
    <lineage>
        <taxon>Eukaryota</taxon>
        <taxon>Metamonada</taxon>
        <taxon>Parabasalia</taxon>
        <taxon>Tritrichomonadida</taxon>
        <taxon>Tritrichomonadidae</taxon>
        <taxon>Tritrichomonas</taxon>
    </lineage>
</organism>
<dbReference type="Proteomes" id="UP001470230">
    <property type="component" value="Unassembled WGS sequence"/>
</dbReference>
<name>A0ABR2KPG5_9EUKA</name>
<evidence type="ECO:0000313" key="2">
    <source>
        <dbReference type="Proteomes" id="UP001470230"/>
    </source>
</evidence>
<keyword evidence="2" id="KW-1185">Reference proteome</keyword>
<evidence type="ECO:0000313" key="1">
    <source>
        <dbReference type="EMBL" id="KAK8893009.1"/>
    </source>
</evidence>